<dbReference type="AlphaFoldDB" id="A0A4V2Q3W8"/>
<reference evidence="1 2" key="1">
    <citation type="submission" date="2019-03" db="EMBL/GenBank/DDBJ databases">
        <title>Genomic Encyclopedia of Archaeal and Bacterial Type Strains, Phase II (KMG-II): from individual species to whole genera.</title>
        <authorList>
            <person name="Goeker M."/>
        </authorList>
    </citation>
    <scope>NUCLEOTIDE SEQUENCE [LARGE SCALE GENOMIC DNA]</scope>
    <source>
        <strain evidence="1 2">DSM 26433</strain>
    </source>
</reference>
<dbReference type="PANTHER" id="PTHR43737:SF1">
    <property type="entry name" value="DUF1501 DOMAIN-CONTAINING PROTEIN"/>
    <property type="match status" value="1"/>
</dbReference>
<dbReference type="RefSeq" id="WP_132858933.1">
    <property type="nucleotide sequence ID" value="NZ_SMGR01000001.1"/>
</dbReference>
<dbReference type="Proteomes" id="UP000295673">
    <property type="component" value="Unassembled WGS sequence"/>
</dbReference>
<dbReference type="EMBL" id="SMGR01000001">
    <property type="protein sequence ID" value="TCL08840.1"/>
    <property type="molecule type" value="Genomic_DNA"/>
</dbReference>
<accession>A0A4V2Q3W8</accession>
<dbReference type="Pfam" id="PF07394">
    <property type="entry name" value="DUF1501"/>
    <property type="match status" value="1"/>
</dbReference>
<comment type="caution">
    <text evidence="1">The sequence shown here is derived from an EMBL/GenBank/DDBJ whole genome shotgun (WGS) entry which is preliminary data.</text>
</comment>
<keyword evidence="2" id="KW-1185">Reference proteome</keyword>
<dbReference type="InterPro" id="IPR006311">
    <property type="entry name" value="TAT_signal"/>
</dbReference>
<evidence type="ECO:0000313" key="1">
    <source>
        <dbReference type="EMBL" id="TCL08840.1"/>
    </source>
</evidence>
<dbReference type="PANTHER" id="PTHR43737">
    <property type="entry name" value="BLL7424 PROTEIN"/>
    <property type="match status" value="1"/>
</dbReference>
<dbReference type="PROSITE" id="PS51318">
    <property type="entry name" value="TAT"/>
    <property type="match status" value="1"/>
</dbReference>
<name>A0A4V2Q3W8_9RHOB</name>
<evidence type="ECO:0000313" key="2">
    <source>
        <dbReference type="Proteomes" id="UP000295673"/>
    </source>
</evidence>
<organism evidence="1 2">
    <name type="scientific">Shimia isoporae</name>
    <dbReference type="NCBI Taxonomy" id="647720"/>
    <lineage>
        <taxon>Bacteria</taxon>
        <taxon>Pseudomonadati</taxon>
        <taxon>Pseudomonadota</taxon>
        <taxon>Alphaproteobacteria</taxon>
        <taxon>Rhodobacterales</taxon>
        <taxon>Roseobacteraceae</taxon>
    </lineage>
</organism>
<proteinExistence type="predicted"/>
<protein>
    <submittedName>
        <fullName evidence="1">Uncharacterized protein (DUF1501 family)</fullName>
    </submittedName>
</protein>
<sequence>MAKGLTRRRFLAQGALVGCSLAASPLITQVSFAAAPTDHRLVVIILRGGLDGLDLVRPRHEKILSTLRPTLAASSDSEIPLQDGFALHPECAPLYPMWQAGELAFVQAVSTPYRDKRSHFDGQDLLEAGLGALDGPARDGWLNRAISAMGGMGVQTAYAIGADPMLLSRGPAEMTSWSPDVDFVLSEQGISLMQQTMRGDPEMAHAMGTALGLASFGGMGANAEIGDMEEAMDAMMDTSGKGAGKAHLRVASFAAEQLRADARIACFSLGGWDTHAGQSRALRRPLGQLVDTLLTLKGGMGAAAWQRTTVVAMTEFGRTAAENGTRGTDHGTGGAMVLAGGALRGAAVLGKWPGLDEADLYKRRDLRPTQDVRRWAAWALRSSFGLERSLLETQVFPGLDMGDDPKLLA</sequence>
<gene>
    <name evidence="1" type="ORF">BXY66_0881</name>
</gene>
<dbReference type="OrthoDB" id="9779968at2"/>
<dbReference type="InterPro" id="IPR010869">
    <property type="entry name" value="DUF1501"/>
</dbReference>